<accession>A0A5B2TD47</accession>
<reference evidence="1 2" key="1">
    <citation type="journal article" date="2015" name="Int. J. Syst. Evol. Microbiol.">
        <title>Roseomonas oryzae sp. nov., isolated from paddy rhizosphere soil.</title>
        <authorList>
            <person name="Ramaprasad E.V."/>
            <person name="Sasikala Ch."/>
            <person name="Ramana Ch.V."/>
        </authorList>
    </citation>
    <scope>NUCLEOTIDE SEQUENCE [LARGE SCALE GENOMIC DNA]</scope>
    <source>
        <strain evidence="1 2">KCTC 42542</strain>
    </source>
</reference>
<organism evidence="1 2">
    <name type="scientific">Teichococcus oryzae</name>
    <dbReference type="NCBI Taxonomy" id="1608942"/>
    <lineage>
        <taxon>Bacteria</taxon>
        <taxon>Pseudomonadati</taxon>
        <taxon>Pseudomonadota</taxon>
        <taxon>Alphaproteobacteria</taxon>
        <taxon>Acetobacterales</taxon>
        <taxon>Roseomonadaceae</taxon>
        <taxon>Roseomonas</taxon>
    </lineage>
</organism>
<keyword evidence="2" id="KW-1185">Reference proteome</keyword>
<evidence type="ECO:0000313" key="1">
    <source>
        <dbReference type="EMBL" id="KAA2212003.1"/>
    </source>
</evidence>
<dbReference type="RefSeq" id="WP_149813434.1">
    <property type="nucleotide sequence ID" value="NZ_VUKA01000012.1"/>
</dbReference>
<comment type="caution">
    <text evidence="1">The sequence shown here is derived from an EMBL/GenBank/DDBJ whole genome shotgun (WGS) entry which is preliminary data.</text>
</comment>
<gene>
    <name evidence="1" type="ORF">F0Q34_16930</name>
</gene>
<protein>
    <submittedName>
        <fullName evidence="1">Uncharacterized protein</fullName>
    </submittedName>
</protein>
<sequence length="84" mass="9087">MHEATNWWTQPNGLLAAELDGLRLIVRGPTEADSFARFMLLDRVSRDSDLFALTASGTAESLGEAMEAAERKAMSCTRIGSAEA</sequence>
<proteinExistence type="predicted"/>
<dbReference type="AlphaFoldDB" id="A0A5B2TD47"/>
<dbReference type="EMBL" id="VUKA01000012">
    <property type="protein sequence ID" value="KAA2212003.1"/>
    <property type="molecule type" value="Genomic_DNA"/>
</dbReference>
<evidence type="ECO:0000313" key="2">
    <source>
        <dbReference type="Proteomes" id="UP000322110"/>
    </source>
</evidence>
<name>A0A5B2TD47_9PROT</name>
<dbReference type="Proteomes" id="UP000322110">
    <property type="component" value="Unassembled WGS sequence"/>
</dbReference>